<evidence type="ECO:0000256" key="6">
    <source>
        <dbReference type="ARBA" id="ARBA00023316"/>
    </source>
</evidence>
<keyword evidence="13" id="KW-1185">Reference proteome</keyword>
<dbReference type="InterPro" id="IPR036615">
    <property type="entry name" value="Mur_ligase_C_dom_sf"/>
</dbReference>
<dbReference type="AlphaFoldDB" id="A0A840VJZ8"/>
<dbReference type="Gene3D" id="3.40.1190.10">
    <property type="entry name" value="Mur-like, catalytic domain"/>
    <property type="match status" value="1"/>
</dbReference>
<feature type="binding site" evidence="7">
    <location>
        <begin position="99"/>
        <end position="105"/>
    </location>
    <ligand>
        <name>ATP</name>
        <dbReference type="ChEBI" id="CHEBI:30616"/>
    </ligand>
</feature>
<gene>
    <name evidence="7" type="primary">murE</name>
    <name evidence="12" type="ORF">HNP71_000145</name>
</gene>
<comment type="caution">
    <text evidence="12">The sequence shown here is derived from an EMBL/GenBank/DDBJ whole genome shotgun (WGS) entry which is preliminary data.</text>
</comment>
<evidence type="ECO:0000256" key="3">
    <source>
        <dbReference type="ARBA" id="ARBA00022960"/>
    </source>
</evidence>
<dbReference type="InterPro" id="IPR035911">
    <property type="entry name" value="MurE/MurF_N"/>
</dbReference>
<comment type="catalytic activity">
    <reaction evidence="7">
        <text>UDP-N-acetyl-alpha-D-muramoyl-L-alanyl-D-glutamate + meso-2,6-diaminopimelate + ATP = UDP-N-acetyl-alpha-D-muramoyl-L-alanyl-gamma-D-glutamyl-meso-2,6-diaminopimelate + ADP + phosphate + H(+)</text>
        <dbReference type="Rhea" id="RHEA:23676"/>
        <dbReference type="ChEBI" id="CHEBI:15378"/>
        <dbReference type="ChEBI" id="CHEBI:30616"/>
        <dbReference type="ChEBI" id="CHEBI:43474"/>
        <dbReference type="ChEBI" id="CHEBI:57791"/>
        <dbReference type="ChEBI" id="CHEBI:83900"/>
        <dbReference type="ChEBI" id="CHEBI:83905"/>
        <dbReference type="ChEBI" id="CHEBI:456216"/>
        <dbReference type="EC" id="6.3.2.13"/>
    </reaction>
</comment>
<feature type="binding site" evidence="7">
    <location>
        <position position="174"/>
    </location>
    <ligand>
        <name>UDP-N-acetyl-alpha-D-muramoyl-L-alanyl-D-glutamate</name>
        <dbReference type="ChEBI" id="CHEBI:83900"/>
    </ligand>
</feature>
<feature type="short sequence motif" description="Meso-diaminopimelate recognition motif" evidence="7">
    <location>
        <begin position="385"/>
        <end position="388"/>
    </location>
</feature>
<evidence type="ECO:0000256" key="2">
    <source>
        <dbReference type="ARBA" id="ARBA00022618"/>
    </source>
</evidence>
<feature type="binding site" evidence="7">
    <location>
        <position position="176"/>
    </location>
    <ligand>
        <name>UDP-N-acetyl-alpha-D-muramoyl-L-alanyl-D-glutamate</name>
        <dbReference type="ChEBI" id="CHEBI:83900"/>
    </ligand>
</feature>
<dbReference type="Proteomes" id="UP000553706">
    <property type="component" value="Unassembled WGS sequence"/>
</dbReference>
<organism evidence="12 13">
    <name type="scientific">Acidocella aromatica</name>
    <dbReference type="NCBI Taxonomy" id="1303579"/>
    <lineage>
        <taxon>Bacteria</taxon>
        <taxon>Pseudomonadati</taxon>
        <taxon>Pseudomonadota</taxon>
        <taxon>Alphaproteobacteria</taxon>
        <taxon>Acetobacterales</taxon>
        <taxon>Acidocellaceae</taxon>
        <taxon>Acidocella</taxon>
    </lineage>
</organism>
<dbReference type="Pfam" id="PF01225">
    <property type="entry name" value="Mur_ligase"/>
    <property type="match status" value="1"/>
</dbReference>
<comment type="PTM">
    <text evidence="7">Carboxylation is probably crucial for Mg(2+) binding and, consequently, for the gamma-phosphate positioning of ATP.</text>
</comment>
<comment type="similarity">
    <text evidence="1 7">Belongs to the MurCDEF family. MurE subfamily.</text>
</comment>
<keyword evidence="7 12" id="KW-0436">Ligase</keyword>
<reference evidence="12 13" key="1">
    <citation type="submission" date="2020-08" db="EMBL/GenBank/DDBJ databases">
        <title>Genomic Encyclopedia of Type Strains, Phase IV (KMG-IV): sequencing the most valuable type-strain genomes for metagenomic binning, comparative biology and taxonomic classification.</title>
        <authorList>
            <person name="Goeker M."/>
        </authorList>
    </citation>
    <scope>NUCLEOTIDE SEQUENCE [LARGE SCALE GENOMIC DNA]</scope>
    <source>
        <strain evidence="12 13">DSM 27026</strain>
    </source>
</reference>
<accession>A0A840VJZ8</accession>
<dbReference type="PANTHER" id="PTHR23135:SF4">
    <property type="entry name" value="UDP-N-ACETYLMURAMOYL-L-ALANYL-D-GLUTAMATE--2,6-DIAMINOPIMELATE LIGASE MURE HOMOLOG, CHLOROPLASTIC"/>
    <property type="match status" value="1"/>
</dbReference>
<dbReference type="NCBIfam" id="TIGR01085">
    <property type="entry name" value="murE"/>
    <property type="match status" value="1"/>
</dbReference>
<dbReference type="GO" id="GO:0005737">
    <property type="term" value="C:cytoplasm"/>
    <property type="evidence" value="ECO:0007669"/>
    <property type="project" value="UniProtKB-SubCell"/>
</dbReference>
<dbReference type="Gene3D" id="3.90.190.20">
    <property type="entry name" value="Mur ligase, C-terminal domain"/>
    <property type="match status" value="1"/>
</dbReference>
<dbReference type="InterPro" id="IPR036565">
    <property type="entry name" value="Mur-like_cat_sf"/>
</dbReference>
<name>A0A840VJZ8_9PROT</name>
<feature type="binding site" evidence="7">
    <location>
        <position position="361"/>
    </location>
    <ligand>
        <name>meso-2,6-diaminopimelate</name>
        <dbReference type="ChEBI" id="CHEBI:57791"/>
    </ligand>
</feature>
<dbReference type="SUPFAM" id="SSF63418">
    <property type="entry name" value="MurE/MurF N-terminal domain"/>
    <property type="match status" value="1"/>
</dbReference>
<feature type="domain" description="Mur ligase N-terminal catalytic" evidence="9">
    <location>
        <begin position="11"/>
        <end position="81"/>
    </location>
</feature>
<feature type="binding site" evidence="7">
    <location>
        <begin position="141"/>
        <end position="142"/>
    </location>
    <ligand>
        <name>UDP-N-acetyl-alpha-D-muramoyl-L-alanyl-D-glutamate</name>
        <dbReference type="ChEBI" id="CHEBI:83900"/>
    </ligand>
</feature>
<dbReference type="GO" id="GO:0008765">
    <property type="term" value="F:UDP-N-acetylmuramoylalanyl-D-glutamate-2,6-diaminopimelate ligase activity"/>
    <property type="evidence" value="ECO:0007669"/>
    <property type="project" value="UniProtKB-UniRule"/>
</dbReference>
<dbReference type="Pfam" id="PF02875">
    <property type="entry name" value="Mur_ligase_C"/>
    <property type="match status" value="1"/>
</dbReference>
<dbReference type="SUPFAM" id="SSF53623">
    <property type="entry name" value="MurD-like peptide ligases, catalytic domain"/>
    <property type="match status" value="1"/>
</dbReference>
<feature type="domain" description="Mur ligase central" evidence="11">
    <location>
        <begin position="97"/>
        <end position="290"/>
    </location>
</feature>
<feature type="binding site" evidence="7">
    <location>
        <begin position="385"/>
        <end position="388"/>
    </location>
    <ligand>
        <name>meso-2,6-diaminopimelate</name>
        <dbReference type="ChEBI" id="CHEBI:57791"/>
    </ligand>
</feature>
<dbReference type="InterPro" id="IPR000713">
    <property type="entry name" value="Mur_ligase_N"/>
</dbReference>
<feature type="binding site" evidence="7">
    <location>
        <position position="18"/>
    </location>
    <ligand>
        <name>UDP-N-acetyl-alpha-D-muramoyl-L-alanyl-D-glutamate</name>
        <dbReference type="ChEBI" id="CHEBI:83900"/>
    </ligand>
</feature>
<comment type="cofactor">
    <cofactor evidence="7">
        <name>Mg(2+)</name>
        <dbReference type="ChEBI" id="CHEBI:18420"/>
    </cofactor>
</comment>
<evidence type="ECO:0000256" key="5">
    <source>
        <dbReference type="ARBA" id="ARBA00023306"/>
    </source>
</evidence>
<keyword evidence="3 7" id="KW-0133">Cell shape</keyword>
<dbReference type="PANTHER" id="PTHR23135">
    <property type="entry name" value="MUR LIGASE FAMILY MEMBER"/>
    <property type="match status" value="1"/>
</dbReference>
<evidence type="ECO:0000256" key="1">
    <source>
        <dbReference type="ARBA" id="ARBA00005898"/>
    </source>
</evidence>
<keyword evidence="4 7" id="KW-0573">Peptidoglycan synthesis</keyword>
<dbReference type="InterPro" id="IPR013221">
    <property type="entry name" value="Mur_ligase_cen"/>
</dbReference>
<feature type="binding site" evidence="7">
    <location>
        <position position="168"/>
    </location>
    <ligand>
        <name>UDP-N-acetyl-alpha-D-muramoyl-L-alanyl-D-glutamate</name>
        <dbReference type="ChEBI" id="CHEBI:83900"/>
    </ligand>
</feature>
<keyword evidence="5 7" id="KW-0131">Cell cycle</keyword>
<proteinExistence type="inferred from homology"/>
<comment type="subcellular location">
    <subcellularLocation>
        <location evidence="7 8">Cytoplasm</location>
    </subcellularLocation>
</comment>
<comment type="caution">
    <text evidence="7">Lacks conserved residue(s) required for the propagation of feature annotation.</text>
</comment>
<dbReference type="GO" id="GO:0051301">
    <property type="term" value="P:cell division"/>
    <property type="evidence" value="ECO:0007669"/>
    <property type="project" value="UniProtKB-KW"/>
</dbReference>
<dbReference type="RefSeq" id="WP_408840390.1">
    <property type="nucleotide sequence ID" value="NZ_JACHFJ010000001.1"/>
</dbReference>
<feature type="binding site" evidence="7">
    <location>
        <position position="433"/>
    </location>
    <ligand>
        <name>meso-2,6-diaminopimelate</name>
        <dbReference type="ChEBI" id="CHEBI:57791"/>
    </ligand>
</feature>
<feature type="binding site" evidence="7">
    <location>
        <position position="437"/>
    </location>
    <ligand>
        <name>meso-2,6-diaminopimelate</name>
        <dbReference type="ChEBI" id="CHEBI:57791"/>
    </ligand>
</feature>
<keyword evidence="7" id="KW-0067">ATP-binding</keyword>
<dbReference type="GO" id="GO:0000287">
    <property type="term" value="F:magnesium ion binding"/>
    <property type="evidence" value="ECO:0007669"/>
    <property type="project" value="UniProtKB-UniRule"/>
</dbReference>
<sequence>MTMGKADLSGVTGITADSRSVKPGYVFAALPGVKADGRRFIAEAVARGAVAVLAPEGTQWPPGVPPRRLIVASAPRAKLAELAVELAGKLPERLVAVTGTNGKTSTVDFLRQIFALAGRKAASLGTLGVIAPGRPVTESLTTPDPVTLANTLAELARDGVTDVAMEASSHGLEQSRLDGLRFAAAGFTNLTRDHLDYHGTMEAYAEAKLRLFTTLMKRGAAARAMADLEPRVLARLRAIAAEKGLEFETVEVERVVPRPDGQEVICGGRSVELHLPGRFQADNAMLAASLAEAVGVADAFELVPQLRGVRGRLERALVLPNGAAAYVDYAHTPDAIARVLSALRPHATGRLHIVFGAGGDRDAGKRPLMGEAAAKGADVCIVTDDNPRSEEPAAIRAAIMAACPEAREIGDRRAAIAAALEGLAPGDVLVVAGKGHEQGQIVKGEVIPFDDVAVIRELGGVA</sequence>
<keyword evidence="7" id="KW-0460">Magnesium</keyword>
<evidence type="ECO:0000256" key="7">
    <source>
        <dbReference type="HAMAP-Rule" id="MF_00208"/>
    </source>
</evidence>
<evidence type="ECO:0000313" key="12">
    <source>
        <dbReference type="EMBL" id="MBB5371921.1"/>
    </source>
</evidence>
<dbReference type="GO" id="GO:0008360">
    <property type="term" value="P:regulation of cell shape"/>
    <property type="evidence" value="ECO:0007669"/>
    <property type="project" value="UniProtKB-KW"/>
</dbReference>
<evidence type="ECO:0000259" key="11">
    <source>
        <dbReference type="Pfam" id="PF08245"/>
    </source>
</evidence>
<dbReference type="Gene3D" id="3.40.1390.10">
    <property type="entry name" value="MurE/MurF, N-terminal domain"/>
    <property type="match status" value="1"/>
</dbReference>
<keyword evidence="7" id="KW-0547">Nucleotide-binding</keyword>
<dbReference type="InterPro" id="IPR005761">
    <property type="entry name" value="UDP-N-AcMur-Glu-dNH2Pim_ligase"/>
</dbReference>
<evidence type="ECO:0000256" key="4">
    <source>
        <dbReference type="ARBA" id="ARBA00022984"/>
    </source>
</evidence>
<dbReference type="Pfam" id="PF08245">
    <property type="entry name" value="Mur_ligase_M"/>
    <property type="match status" value="1"/>
</dbReference>
<keyword evidence="2 7" id="KW-0132">Cell division</keyword>
<dbReference type="NCBIfam" id="NF001124">
    <property type="entry name" value="PRK00139.1-2"/>
    <property type="match status" value="1"/>
</dbReference>
<dbReference type="GO" id="GO:0071555">
    <property type="term" value="P:cell wall organization"/>
    <property type="evidence" value="ECO:0007669"/>
    <property type="project" value="UniProtKB-KW"/>
</dbReference>
<evidence type="ECO:0000259" key="10">
    <source>
        <dbReference type="Pfam" id="PF02875"/>
    </source>
</evidence>
<dbReference type="NCBIfam" id="NF001126">
    <property type="entry name" value="PRK00139.1-4"/>
    <property type="match status" value="1"/>
</dbReference>
<dbReference type="EC" id="6.3.2.13" evidence="7"/>
<evidence type="ECO:0000256" key="8">
    <source>
        <dbReference type="RuleBase" id="RU004135"/>
    </source>
</evidence>
<dbReference type="UniPathway" id="UPA00219"/>
<keyword evidence="6 7" id="KW-0961">Cell wall biogenesis/degradation</keyword>
<feature type="modified residue" description="N6-carboxylysine" evidence="7">
    <location>
        <position position="208"/>
    </location>
</feature>
<feature type="domain" description="Mur ligase C-terminal" evidence="10">
    <location>
        <begin position="311"/>
        <end position="435"/>
    </location>
</feature>
<protein>
    <recommendedName>
        <fullName evidence="7">UDP-N-acetylmuramoyl-L-alanyl-D-glutamate--2,6-diaminopimelate ligase</fullName>
        <ecNumber evidence="7">6.3.2.13</ecNumber>
    </recommendedName>
    <alternativeName>
        <fullName evidence="7">Meso-A2pm-adding enzyme</fullName>
    </alternativeName>
    <alternativeName>
        <fullName evidence="7">Meso-diaminopimelate-adding enzyme</fullName>
    </alternativeName>
    <alternativeName>
        <fullName evidence="7">UDP-MurNAc-L-Ala-D-Glu:meso-diaminopimelate ligase</fullName>
    </alternativeName>
    <alternativeName>
        <fullName evidence="7">UDP-MurNAc-tripeptide synthetase</fullName>
    </alternativeName>
    <alternativeName>
        <fullName evidence="7">UDP-N-acetylmuramyl-tripeptide synthetase</fullName>
    </alternativeName>
</protein>
<dbReference type="SUPFAM" id="SSF53244">
    <property type="entry name" value="MurD-like peptide ligases, peptide-binding domain"/>
    <property type="match status" value="1"/>
</dbReference>
<dbReference type="EMBL" id="JACHFJ010000001">
    <property type="protein sequence ID" value="MBB5371921.1"/>
    <property type="molecule type" value="Genomic_DNA"/>
</dbReference>
<evidence type="ECO:0000313" key="13">
    <source>
        <dbReference type="Proteomes" id="UP000553706"/>
    </source>
</evidence>
<keyword evidence="7" id="KW-0963">Cytoplasm</keyword>
<dbReference type="HAMAP" id="MF_00208">
    <property type="entry name" value="MurE"/>
    <property type="match status" value="1"/>
</dbReference>
<dbReference type="GO" id="GO:0009252">
    <property type="term" value="P:peptidoglycan biosynthetic process"/>
    <property type="evidence" value="ECO:0007669"/>
    <property type="project" value="UniProtKB-UniRule"/>
</dbReference>
<comment type="pathway">
    <text evidence="7 8">Cell wall biogenesis; peptidoglycan biosynthesis.</text>
</comment>
<dbReference type="GO" id="GO:0005524">
    <property type="term" value="F:ATP binding"/>
    <property type="evidence" value="ECO:0007669"/>
    <property type="project" value="UniProtKB-UniRule"/>
</dbReference>
<dbReference type="InterPro" id="IPR004101">
    <property type="entry name" value="Mur_ligase_C"/>
</dbReference>
<comment type="function">
    <text evidence="7">Catalyzes the addition of meso-diaminopimelic acid to the nucleotide precursor UDP-N-acetylmuramoyl-L-alanyl-D-glutamate (UMAG) in the biosynthesis of bacterial cell-wall peptidoglycan.</text>
</comment>
<evidence type="ECO:0000259" key="9">
    <source>
        <dbReference type="Pfam" id="PF01225"/>
    </source>
</evidence>